<dbReference type="InterPro" id="IPR020846">
    <property type="entry name" value="MFS_dom"/>
</dbReference>
<dbReference type="GeneID" id="31676995"/>
<feature type="transmembrane region" description="Helical" evidence="1">
    <location>
        <begin position="62"/>
        <end position="81"/>
    </location>
</feature>
<keyword evidence="1" id="KW-0472">Membrane</keyword>
<reference evidence="3 4" key="1">
    <citation type="submission" date="2020-05" db="EMBL/GenBank/DDBJ databases">
        <authorList>
            <person name="Zhang R."/>
        </authorList>
    </citation>
    <scope>NUCLEOTIDE SEQUENCE [LARGE SCALE GENOMIC DNA]</scope>
    <source>
        <strain evidence="3 4">DSM 28986</strain>
    </source>
</reference>
<name>A0A7K4FP65_9ARCH</name>
<evidence type="ECO:0000259" key="2">
    <source>
        <dbReference type="PROSITE" id="PS50850"/>
    </source>
</evidence>
<feature type="transmembrane region" description="Helical" evidence="1">
    <location>
        <begin position="386"/>
        <end position="405"/>
    </location>
</feature>
<dbReference type="OrthoDB" id="86286at2157"/>
<dbReference type="GO" id="GO:0022857">
    <property type="term" value="F:transmembrane transporter activity"/>
    <property type="evidence" value="ECO:0007669"/>
    <property type="project" value="InterPro"/>
</dbReference>
<feature type="transmembrane region" description="Helical" evidence="1">
    <location>
        <begin position="130"/>
        <end position="151"/>
    </location>
</feature>
<organism evidence="3 4">
    <name type="scientific">Ferroplasma acidiphilum</name>
    <dbReference type="NCBI Taxonomy" id="74969"/>
    <lineage>
        <taxon>Archaea</taxon>
        <taxon>Methanobacteriati</taxon>
        <taxon>Thermoplasmatota</taxon>
        <taxon>Thermoplasmata</taxon>
        <taxon>Thermoplasmatales</taxon>
        <taxon>Ferroplasmaceae</taxon>
        <taxon>Ferroplasma</taxon>
    </lineage>
</organism>
<dbReference type="PANTHER" id="PTHR23518">
    <property type="entry name" value="C-METHYLTRANSFERASE"/>
    <property type="match status" value="1"/>
</dbReference>
<dbReference type="SUPFAM" id="SSF103473">
    <property type="entry name" value="MFS general substrate transporter"/>
    <property type="match status" value="1"/>
</dbReference>
<feature type="transmembrane region" description="Helical" evidence="1">
    <location>
        <begin position="157"/>
        <end position="177"/>
    </location>
</feature>
<feature type="transmembrane region" description="Helical" evidence="1">
    <location>
        <begin position="318"/>
        <end position="338"/>
    </location>
</feature>
<feature type="transmembrane region" description="Helical" evidence="1">
    <location>
        <begin position="7"/>
        <end position="25"/>
    </location>
</feature>
<sequence>MGYVFSNLAAGLTTPLIPLFIVFYLKSNVEFVGLVSAISSLASVPALIVWGNLSDKIKRRKIFIIIGFVGSFLSLLLVLVVHTVSTYMSMLILFQIVAMASVPVSTLLILENSDKSSWSNVMGKFNSYSAIGTVLGLGIGVLILTFFSGMGRELIPYLYIVAAWFYLIAGIISILVLKEPKTEISRGKIGYLYALHAIERVRYFPTHLVHIPGKENKIKIPDYLKLYLITTLILMMGFQLFFIPYPVFVIDRMNASENDIYIMYLLNSLFSAATFIPAGRYINYIGSNRMLSISTSIRVVLFLVMGVVSFFVFDTVGYLLLFIVMYGVFGAIWSFIGISEITSISNMATTLIRGKVIGYYNSLNGVGQIIGAGLSGFIAYDIGYSFDFILSAIIVLSGLLIIFYSKPPDIQYSKKIIKSHS</sequence>
<dbReference type="InterPro" id="IPR011701">
    <property type="entry name" value="MFS"/>
</dbReference>
<protein>
    <submittedName>
        <fullName evidence="3">MFS transporter</fullName>
    </submittedName>
</protein>
<feature type="transmembrane region" description="Helical" evidence="1">
    <location>
        <begin position="260"/>
        <end position="278"/>
    </location>
</feature>
<keyword evidence="1" id="KW-1133">Transmembrane helix</keyword>
<evidence type="ECO:0000313" key="4">
    <source>
        <dbReference type="Proteomes" id="UP000546917"/>
    </source>
</evidence>
<dbReference type="PROSITE" id="PS50850">
    <property type="entry name" value="MFS"/>
    <property type="match status" value="1"/>
</dbReference>
<evidence type="ECO:0000313" key="3">
    <source>
        <dbReference type="EMBL" id="NOL60725.1"/>
    </source>
</evidence>
<dbReference type="EMBL" id="JABGBP010000289">
    <property type="protein sequence ID" value="NOL60725.1"/>
    <property type="molecule type" value="Genomic_DNA"/>
</dbReference>
<feature type="domain" description="Major facilitator superfamily (MFS) profile" evidence="2">
    <location>
        <begin position="1"/>
        <end position="410"/>
    </location>
</feature>
<dbReference type="InterPro" id="IPR036259">
    <property type="entry name" value="MFS_trans_sf"/>
</dbReference>
<dbReference type="Gene3D" id="1.20.1250.20">
    <property type="entry name" value="MFS general substrate transporter like domains"/>
    <property type="match status" value="2"/>
</dbReference>
<dbReference type="Pfam" id="PF07690">
    <property type="entry name" value="MFS_1"/>
    <property type="match status" value="1"/>
</dbReference>
<dbReference type="AlphaFoldDB" id="A0A7K4FP65"/>
<evidence type="ECO:0000256" key="1">
    <source>
        <dbReference type="SAM" id="Phobius"/>
    </source>
</evidence>
<feature type="transmembrane region" description="Helical" evidence="1">
    <location>
        <begin position="290"/>
        <end position="312"/>
    </location>
</feature>
<comment type="caution">
    <text evidence="3">The sequence shown here is derived from an EMBL/GenBank/DDBJ whole genome shotgun (WGS) entry which is preliminary data.</text>
</comment>
<dbReference type="RefSeq" id="WP_081142934.1">
    <property type="nucleotide sequence ID" value="NZ_CP015363.1"/>
</dbReference>
<proteinExistence type="predicted"/>
<feature type="transmembrane region" description="Helical" evidence="1">
    <location>
        <begin position="87"/>
        <end position="110"/>
    </location>
</feature>
<feature type="transmembrane region" description="Helical" evidence="1">
    <location>
        <begin position="359"/>
        <end position="380"/>
    </location>
</feature>
<dbReference type="Proteomes" id="UP000546917">
    <property type="component" value="Unassembled WGS sequence"/>
</dbReference>
<gene>
    <name evidence="3" type="ORF">HLB00_07765</name>
</gene>
<dbReference type="PANTHER" id="PTHR23518:SF2">
    <property type="entry name" value="MAJOR FACILITATOR SUPERFAMILY TRANSPORTER"/>
    <property type="match status" value="1"/>
</dbReference>
<keyword evidence="1" id="KW-0812">Transmembrane</keyword>
<feature type="transmembrane region" description="Helical" evidence="1">
    <location>
        <begin position="31"/>
        <end position="50"/>
    </location>
</feature>
<feature type="transmembrane region" description="Helical" evidence="1">
    <location>
        <begin position="226"/>
        <end position="248"/>
    </location>
</feature>
<accession>A0A7K4FP65</accession>